<dbReference type="Gene3D" id="3.40.50.300">
    <property type="entry name" value="P-loop containing nucleotide triphosphate hydrolases"/>
    <property type="match status" value="1"/>
</dbReference>
<sequence length="758" mass="82502">MAEFGALLRHMRNAADLTIEQLAEVSGVSDRSISDMERGVSRRPRPRTVEALADGLRLSDADRSALLTAAREGRNEQAPGPANRSPLPRQVADFTGRADELATVANWAEGATDQGPAPVIAISGSAGVGKTTFAVRAARAWPVEQQLFVDLRGLDAKPLTPLTVLSRLIRAVSPDVRAVPRDVDESSALWHSLVRGRRVVVVLDNAVNEGQVRPALPPHGPAVVLVTSRRSLSGLEDVHRLRLEPLPEGDSTALLATMLPHSGATPEQLRRIADLCVHVPLALRIAGNRLASRPGWTADDLITRLAAQERRLDALSAGDLQVKAAFDLSYQQLSGVTRRLFRRLALVPGSSTGPELAAVLVQEPLPVTEDALDDLIDLSLLQQRPDGRFEFHDLLRLYAAGALDREESAADRAAAGRRREEWLLGTVIVAGRHFEPGYGPGRAGATEVLDLTSSAEAADWLRAEAENWLPALQAVAADGQDQRVVDVAEALHWFSDSWFLWPGWEDVYTLSVRATERLGDDRLRAVHEGYLAWVYIATSQQNHEAGLAHARIALDHAVRSGDRRQIGWANYYVSWALMSQERYADMVGYSRAAVAELRAVGDLEGVPNALLQLGIAQMHRDAGAAIQIFEEVSAVVRDPATAPPAHIADLADQVARSYLTEIEMTAGRWPAALVRINESIAATTILPDPRALMLKALTRRAQINIELGDFDAVRADLTEVRSLREVTGNLATRAGDLRDRIERVEQALAAHDATQSSR</sequence>
<organism evidence="2 3">
    <name type="scientific">Paractinoplanes aksuensis</name>
    <dbReference type="NCBI Taxonomy" id="2939490"/>
    <lineage>
        <taxon>Bacteria</taxon>
        <taxon>Bacillati</taxon>
        <taxon>Actinomycetota</taxon>
        <taxon>Actinomycetes</taxon>
        <taxon>Micromonosporales</taxon>
        <taxon>Micromonosporaceae</taxon>
        <taxon>Paractinoplanes</taxon>
    </lineage>
</organism>
<dbReference type="SMART" id="SM00530">
    <property type="entry name" value="HTH_XRE"/>
    <property type="match status" value="1"/>
</dbReference>
<dbReference type="EMBL" id="JAMYJR010000027">
    <property type="protein sequence ID" value="MCO8273688.1"/>
    <property type="molecule type" value="Genomic_DNA"/>
</dbReference>
<gene>
    <name evidence="2" type="ORF">M1L60_24130</name>
</gene>
<feature type="domain" description="HTH cro/C1-type" evidence="1">
    <location>
        <begin position="8"/>
        <end position="63"/>
    </location>
</feature>
<dbReference type="InterPro" id="IPR027417">
    <property type="entry name" value="P-loop_NTPase"/>
</dbReference>
<protein>
    <submittedName>
        <fullName evidence="2">Helix-turn-helix domain-containing protein</fullName>
    </submittedName>
</protein>
<dbReference type="PROSITE" id="PS50943">
    <property type="entry name" value="HTH_CROC1"/>
    <property type="match status" value="1"/>
</dbReference>
<keyword evidence="3" id="KW-1185">Reference proteome</keyword>
<dbReference type="Proteomes" id="UP001523369">
    <property type="component" value="Unassembled WGS sequence"/>
</dbReference>
<dbReference type="RefSeq" id="WP_253239767.1">
    <property type="nucleotide sequence ID" value="NZ_JAMYJR010000027.1"/>
</dbReference>
<dbReference type="SUPFAM" id="SSF52540">
    <property type="entry name" value="P-loop containing nucleoside triphosphate hydrolases"/>
    <property type="match status" value="1"/>
</dbReference>
<accession>A0ABT1DT49</accession>
<dbReference type="InterPro" id="IPR011990">
    <property type="entry name" value="TPR-like_helical_dom_sf"/>
</dbReference>
<comment type="caution">
    <text evidence="2">The sequence shown here is derived from an EMBL/GenBank/DDBJ whole genome shotgun (WGS) entry which is preliminary data.</text>
</comment>
<proteinExistence type="predicted"/>
<dbReference type="PRINTS" id="PR00364">
    <property type="entry name" value="DISEASERSIST"/>
</dbReference>
<evidence type="ECO:0000313" key="3">
    <source>
        <dbReference type="Proteomes" id="UP001523369"/>
    </source>
</evidence>
<dbReference type="CDD" id="cd00093">
    <property type="entry name" value="HTH_XRE"/>
    <property type="match status" value="1"/>
</dbReference>
<evidence type="ECO:0000313" key="2">
    <source>
        <dbReference type="EMBL" id="MCO8273688.1"/>
    </source>
</evidence>
<dbReference type="Pfam" id="PF13560">
    <property type="entry name" value="HTH_31"/>
    <property type="match status" value="1"/>
</dbReference>
<name>A0ABT1DT49_9ACTN</name>
<dbReference type="InterPro" id="IPR010982">
    <property type="entry name" value="Lambda_DNA-bd_dom_sf"/>
</dbReference>
<dbReference type="Gene3D" id="1.10.260.40">
    <property type="entry name" value="lambda repressor-like DNA-binding domains"/>
    <property type="match status" value="1"/>
</dbReference>
<evidence type="ECO:0000259" key="1">
    <source>
        <dbReference type="PROSITE" id="PS50943"/>
    </source>
</evidence>
<reference evidence="2 3" key="1">
    <citation type="submission" date="2022-06" db="EMBL/GenBank/DDBJ databases">
        <title>New Species of the Genus Actinoplanes, ActinopZanes ferrugineus.</title>
        <authorList>
            <person name="Ding P."/>
        </authorList>
    </citation>
    <scope>NUCLEOTIDE SEQUENCE [LARGE SCALE GENOMIC DNA]</scope>
    <source>
        <strain evidence="2 3">TRM88003</strain>
    </source>
</reference>
<dbReference type="InterPro" id="IPR001387">
    <property type="entry name" value="Cro/C1-type_HTH"/>
</dbReference>
<dbReference type="PANTHER" id="PTHR47691">
    <property type="entry name" value="REGULATOR-RELATED"/>
    <property type="match status" value="1"/>
</dbReference>
<dbReference type="SUPFAM" id="SSF48452">
    <property type="entry name" value="TPR-like"/>
    <property type="match status" value="1"/>
</dbReference>
<dbReference type="SUPFAM" id="SSF47413">
    <property type="entry name" value="lambda repressor-like DNA-binding domains"/>
    <property type="match status" value="1"/>
</dbReference>
<dbReference type="Gene3D" id="1.25.40.10">
    <property type="entry name" value="Tetratricopeptide repeat domain"/>
    <property type="match status" value="1"/>
</dbReference>
<dbReference type="PANTHER" id="PTHR47691:SF3">
    <property type="entry name" value="HTH-TYPE TRANSCRIPTIONAL REGULATOR RV0890C-RELATED"/>
    <property type="match status" value="1"/>
</dbReference>